<dbReference type="PROSITE" id="PS51464">
    <property type="entry name" value="SIS"/>
    <property type="match status" value="1"/>
</dbReference>
<dbReference type="InterPro" id="IPR035484">
    <property type="entry name" value="SIS_PGI/PMI_1"/>
</dbReference>
<proteinExistence type="inferred from homology"/>
<evidence type="ECO:0000256" key="2">
    <source>
        <dbReference type="ARBA" id="ARBA00023235"/>
    </source>
</evidence>
<dbReference type="Gene3D" id="3.40.50.10490">
    <property type="entry name" value="Glucose-6-phosphate isomerase like protein, domain 1"/>
    <property type="match status" value="2"/>
</dbReference>
<dbReference type="CDD" id="cd05017">
    <property type="entry name" value="SIS_PGI_PMI_1"/>
    <property type="match status" value="1"/>
</dbReference>
<gene>
    <name evidence="4" type="ORF">XD97_0462</name>
</gene>
<dbReference type="PATRIC" id="fig|110500.4.peg.738"/>
<dbReference type="InterPro" id="IPR046348">
    <property type="entry name" value="SIS_dom_sf"/>
</dbReference>
<evidence type="ECO:0000256" key="1">
    <source>
        <dbReference type="ARBA" id="ARBA00010523"/>
    </source>
</evidence>
<comment type="similarity">
    <text evidence="1">Belongs to the PGI/PMI family.</text>
</comment>
<dbReference type="CDD" id="cd05637">
    <property type="entry name" value="SIS_PGI_PMI_2"/>
    <property type="match status" value="1"/>
</dbReference>
<dbReference type="NCBIfam" id="NF006423">
    <property type="entry name" value="PRK08674.1-2"/>
    <property type="match status" value="1"/>
</dbReference>
<dbReference type="GO" id="GO:0097367">
    <property type="term" value="F:carbohydrate derivative binding"/>
    <property type="evidence" value="ECO:0007669"/>
    <property type="project" value="InterPro"/>
</dbReference>
<dbReference type="InterPro" id="IPR019490">
    <property type="entry name" value="Glu6P/Mann6P_isomerase_C"/>
</dbReference>
<dbReference type="Proteomes" id="UP000054705">
    <property type="component" value="Unassembled WGS sequence"/>
</dbReference>
<dbReference type="GO" id="GO:1901135">
    <property type="term" value="P:carbohydrate derivative metabolic process"/>
    <property type="evidence" value="ECO:0007669"/>
    <property type="project" value="InterPro"/>
</dbReference>
<accession>A0A101HSG7</accession>
<dbReference type="Pfam" id="PF01380">
    <property type="entry name" value="SIS"/>
    <property type="match status" value="1"/>
</dbReference>
<name>A0A101HSG7_9FIRM</name>
<evidence type="ECO:0000313" key="4">
    <source>
        <dbReference type="EMBL" id="KUK82306.1"/>
    </source>
</evidence>
<dbReference type="EMBL" id="LGGS01000099">
    <property type="protein sequence ID" value="KUK82306.1"/>
    <property type="molecule type" value="Genomic_DNA"/>
</dbReference>
<dbReference type="InterPro" id="IPR001347">
    <property type="entry name" value="SIS_dom"/>
</dbReference>
<dbReference type="AlphaFoldDB" id="A0A101HSG7"/>
<evidence type="ECO:0000313" key="5">
    <source>
        <dbReference type="Proteomes" id="UP000054705"/>
    </source>
</evidence>
<reference evidence="5" key="1">
    <citation type="journal article" date="2015" name="MBio">
        <title>Genome-Resolved Metagenomic Analysis Reveals Roles for Candidate Phyla and Other Microbial Community Members in Biogeochemical Transformations in Oil Reservoirs.</title>
        <authorList>
            <person name="Hu P."/>
            <person name="Tom L."/>
            <person name="Singh A."/>
            <person name="Thomas B.C."/>
            <person name="Baker B.J."/>
            <person name="Piceno Y.M."/>
            <person name="Andersen G.L."/>
            <person name="Banfield J.F."/>
        </authorList>
    </citation>
    <scope>NUCLEOTIDE SEQUENCE [LARGE SCALE GENOMIC DNA]</scope>
</reference>
<dbReference type="GO" id="GO:0005975">
    <property type="term" value="P:carbohydrate metabolic process"/>
    <property type="evidence" value="ECO:0007669"/>
    <property type="project" value="InterPro"/>
</dbReference>
<dbReference type="NCBIfam" id="NF006426">
    <property type="entry name" value="PRK08674.1-6"/>
    <property type="match status" value="1"/>
</dbReference>
<protein>
    <submittedName>
        <fullName evidence="4">Bifunctional phosphoglucose/phosphomannose isomerase</fullName>
    </submittedName>
</protein>
<feature type="domain" description="SIS" evidence="3">
    <location>
        <begin position="40"/>
        <end position="179"/>
    </location>
</feature>
<dbReference type="Pfam" id="PF10432">
    <property type="entry name" value="bact-PGI_C"/>
    <property type="match status" value="1"/>
</dbReference>
<keyword evidence="2 4" id="KW-0413">Isomerase</keyword>
<dbReference type="GO" id="GO:0004347">
    <property type="term" value="F:glucose-6-phosphate isomerase activity"/>
    <property type="evidence" value="ECO:0007669"/>
    <property type="project" value="InterPro"/>
</dbReference>
<dbReference type="NCBIfam" id="TIGR02128">
    <property type="entry name" value="G6PI_arch"/>
    <property type="match status" value="1"/>
</dbReference>
<sequence length="358" mass="38339">MVTRGFDLDDVDALYRLDSAGMFASLGGLPVQCAGACWDLAEQIGLPEIGAISHIVVTGLGGSAIGGDLLRVYAAGRCSIPVVVNRDYVLPEFVGADTLVFAVSYSGNTEETLSAYGEARKKGAPVIAVTTGGKLGEAAAGDGAPVIKIPSGIAPRAATGFLFLPTLRVLQRLGVLPGKVDEITEMIALLKDLRKKLAPEAPAEENPAKQIARKLHRKLPVIWGAAGTTEVVAQRWKGQINENAKAPAYWNVLPELNHNEIVGFQFPLEILNQVHVIILRDEHDHPRVHKRIEITRDLIKDVADGCTEVWASGGGTLARLYSLIYTGDYASVYLAALYGVDPGPVTVIDHLKKELAKQ</sequence>
<dbReference type="GO" id="GO:0004476">
    <property type="term" value="F:mannose-6-phosphate isomerase activity"/>
    <property type="evidence" value="ECO:0007669"/>
    <property type="project" value="InterPro"/>
</dbReference>
<comment type="caution">
    <text evidence="4">The sequence shown here is derived from an EMBL/GenBank/DDBJ whole genome shotgun (WGS) entry which is preliminary data.</text>
</comment>
<evidence type="ECO:0000259" key="3">
    <source>
        <dbReference type="PROSITE" id="PS51464"/>
    </source>
</evidence>
<dbReference type="SUPFAM" id="SSF53697">
    <property type="entry name" value="SIS domain"/>
    <property type="match status" value="1"/>
</dbReference>
<organism evidence="4 5">
    <name type="scientific">Pelotomaculum thermopropionicum</name>
    <dbReference type="NCBI Taxonomy" id="110500"/>
    <lineage>
        <taxon>Bacteria</taxon>
        <taxon>Bacillati</taxon>
        <taxon>Bacillota</taxon>
        <taxon>Clostridia</taxon>
        <taxon>Eubacteriales</taxon>
        <taxon>Desulfotomaculaceae</taxon>
        <taxon>Pelotomaculum</taxon>
    </lineage>
</organism>